<sequence length="662" mass="72644">MLVRGPSPAREDSPASTAIPLTAAPVHHAHNNKKRKHNALASHTATASPAPSEPGSSSLNPAENVVLPSYHDLATRPRLTISRHPVFVPLDERSPYNSTEQLAFNRIGFRYMPAGLAPPGTTLPFRTIESAPAASRVSWEDRSPFVKVTQDGLGLLGEKGFRSARCNAPVREGKWYMEVAIECGGGERQADAPPNKEGAHVRLGWGRREAPLNGPCGLDGYSYGVRDKTGEKVTLSRPRPYGRAFHSGDVVGMYISLPPLRQPNKNDQHDPAHVHRERIAIEFKGQEYFESLEYPQSKEMIALMDFSRKPADSAPVPPSTKKSATVKNVPERGRGGPAKPEPPPSRALPTLPDSNIAFFVNGESQGVAFRDLYDFLPLRAAANARKVAREKSRAREGTRQHKENPFDDGCIGYFPFISLFNGARVRLNPGPDFAFPPPPDVDALLSGRAKNEDDTRTWRPLSERYTEFMEEQWALDATEEVDARVEAAQRDELQRAEDAKKEKRERKRTQADSRKRAKREAELAAAAAAAPAPLPEPSASASYYVPKPEPEGEPKPDIGFTEPPAALPMEEDMRFGPDAPLPAFVLSGFAGDEGSPVPTGASTPGVQSGYGSELGDAEIDAEGDAEEVDVEPEEEEEEEDPYDPYRASNYRSAMRMEMEEDE</sequence>
<reference evidence="1" key="1">
    <citation type="submission" date="2021-02" db="EMBL/GenBank/DDBJ databases">
        <authorList>
            <consortium name="DOE Joint Genome Institute"/>
            <person name="Ahrendt S."/>
            <person name="Looney B.P."/>
            <person name="Miyauchi S."/>
            <person name="Morin E."/>
            <person name="Drula E."/>
            <person name="Courty P.E."/>
            <person name="Chicoki N."/>
            <person name="Fauchery L."/>
            <person name="Kohler A."/>
            <person name="Kuo A."/>
            <person name="Labutti K."/>
            <person name="Pangilinan J."/>
            <person name="Lipzen A."/>
            <person name="Riley R."/>
            <person name="Andreopoulos W."/>
            <person name="He G."/>
            <person name="Johnson J."/>
            <person name="Barry K.W."/>
            <person name="Grigoriev I.V."/>
            <person name="Nagy L."/>
            <person name="Hibbett D."/>
            <person name="Henrissat B."/>
            <person name="Matheny P.B."/>
            <person name="Labbe J."/>
            <person name="Martin F."/>
        </authorList>
    </citation>
    <scope>NUCLEOTIDE SEQUENCE</scope>
    <source>
        <strain evidence="1">FP105234-sp</strain>
    </source>
</reference>
<keyword evidence="2" id="KW-1185">Reference proteome</keyword>
<accession>A0ACB8S0Q5</accession>
<protein>
    <submittedName>
        <fullName evidence="1">Uncharacterized protein</fullName>
    </submittedName>
</protein>
<dbReference type="Proteomes" id="UP000814033">
    <property type="component" value="Unassembled WGS sequence"/>
</dbReference>
<comment type="caution">
    <text evidence="1">The sequence shown here is derived from an EMBL/GenBank/DDBJ whole genome shotgun (WGS) entry which is preliminary data.</text>
</comment>
<name>A0ACB8S0Q5_9AGAM</name>
<reference evidence="1" key="2">
    <citation type="journal article" date="2022" name="New Phytol.">
        <title>Evolutionary transition to the ectomycorrhizal habit in the genomes of a hyperdiverse lineage of mushroom-forming fungi.</title>
        <authorList>
            <person name="Looney B."/>
            <person name="Miyauchi S."/>
            <person name="Morin E."/>
            <person name="Drula E."/>
            <person name="Courty P.E."/>
            <person name="Kohler A."/>
            <person name="Kuo A."/>
            <person name="LaButti K."/>
            <person name="Pangilinan J."/>
            <person name="Lipzen A."/>
            <person name="Riley R."/>
            <person name="Andreopoulos W."/>
            <person name="He G."/>
            <person name="Johnson J."/>
            <person name="Nolan M."/>
            <person name="Tritt A."/>
            <person name="Barry K.W."/>
            <person name="Grigoriev I.V."/>
            <person name="Nagy L.G."/>
            <person name="Hibbett D."/>
            <person name="Henrissat B."/>
            <person name="Matheny P.B."/>
            <person name="Labbe J."/>
            <person name="Martin F.M."/>
        </authorList>
    </citation>
    <scope>NUCLEOTIDE SEQUENCE</scope>
    <source>
        <strain evidence="1">FP105234-sp</strain>
    </source>
</reference>
<gene>
    <name evidence="1" type="ORF">FA95DRAFT_1514832</name>
</gene>
<proteinExistence type="predicted"/>
<dbReference type="EMBL" id="MU275866">
    <property type="protein sequence ID" value="KAI0050059.1"/>
    <property type="molecule type" value="Genomic_DNA"/>
</dbReference>
<evidence type="ECO:0000313" key="2">
    <source>
        <dbReference type="Proteomes" id="UP000814033"/>
    </source>
</evidence>
<organism evidence="1 2">
    <name type="scientific">Auriscalpium vulgare</name>
    <dbReference type="NCBI Taxonomy" id="40419"/>
    <lineage>
        <taxon>Eukaryota</taxon>
        <taxon>Fungi</taxon>
        <taxon>Dikarya</taxon>
        <taxon>Basidiomycota</taxon>
        <taxon>Agaricomycotina</taxon>
        <taxon>Agaricomycetes</taxon>
        <taxon>Russulales</taxon>
        <taxon>Auriscalpiaceae</taxon>
        <taxon>Auriscalpium</taxon>
    </lineage>
</organism>
<evidence type="ECO:0000313" key="1">
    <source>
        <dbReference type="EMBL" id="KAI0050059.1"/>
    </source>
</evidence>